<dbReference type="GO" id="GO:0046872">
    <property type="term" value="F:metal ion binding"/>
    <property type="evidence" value="ECO:0007669"/>
    <property type="project" value="UniProtKB-ARBA"/>
</dbReference>
<dbReference type="AlphaFoldDB" id="A0A382NY87"/>
<dbReference type="SUPFAM" id="SSF51197">
    <property type="entry name" value="Clavaminate synthase-like"/>
    <property type="match status" value="1"/>
</dbReference>
<accession>A0A382NY87</accession>
<dbReference type="Gene3D" id="2.60.120.620">
    <property type="entry name" value="q2cbj1_9rhob like domain"/>
    <property type="match status" value="1"/>
</dbReference>
<dbReference type="EMBL" id="UINC01102703">
    <property type="protein sequence ID" value="SVC64531.1"/>
    <property type="molecule type" value="Genomic_DNA"/>
</dbReference>
<dbReference type="InterPro" id="IPR008775">
    <property type="entry name" value="Phytyl_CoA_dOase-like"/>
</dbReference>
<dbReference type="Pfam" id="PF05721">
    <property type="entry name" value="PhyH"/>
    <property type="match status" value="1"/>
</dbReference>
<proteinExistence type="predicted"/>
<evidence type="ECO:0008006" key="2">
    <source>
        <dbReference type="Google" id="ProtNLM"/>
    </source>
</evidence>
<organism evidence="1">
    <name type="scientific">marine metagenome</name>
    <dbReference type="NCBI Taxonomy" id="408172"/>
    <lineage>
        <taxon>unclassified sequences</taxon>
        <taxon>metagenomes</taxon>
        <taxon>ecological metagenomes</taxon>
    </lineage>
</organism>
<dbReference type="PANTHER" id="PTHR20883:SF48">
    <property type="entry name" value="ECTOINE DIOXYGENASE"/>
    <property type="match status" value="1"/>
</dbReference>
<sequence length="283" mass="32137">MLEFNKSYSDSKKILDELLIGSGVVVFRDVFPIDQINEAKEIVNKFADNQKQKETHFNAEAEKAGTIHLQQRVWNLFGKAKVFSALITHDIIFDLMTKFLGTEFICGSYCASRLLPGAAGQEPHIDYPYWDFYNKETFPMGLNSSFPQNCQVTIPLDVCSESSGATAYYPGSQKKLRYPTKEDDFSNLKQMVANPGDLVFFNGNCWHGAMPNKSDHQRAAILIEFLPKYVKPVEDLISYLDEDFKKNCSNKVKQLLGFNYPYPKIMDVSKSVNDIGIGYKTKD</sequence>
<protein>
    <recommendedName>
        <fullName evidence="2">Phytanoyl-CoA dioxygenase</fullName>
    </recommendedName>
</protein>
<reference evidence="1" key="1">
    <citation type="submission" date="2018-05" db="EMBL/GenBank/DDBJ databases">
        <authorList>
            <person name="Lanie J.A."/>
            <person name="Ng W.-L."/>
            <person name="Kazmierczak K.M."/>
            <person name="Andrzejewski T.M."/>
            <person name="Davidsen T.M."/>
            <person name="Wayne K.J."/>
            <person name="Tettelin H."/>
            <person name="Glass J.I."/>
            <person name="Rusch D."/>
            <person name="Podicherti R."/>
            <person name="Tsui H.-C.T."/>
            <person name="Winkler M.E."/>
        </authorList>
    </citation>
    <scope>NUCLEOTIDE SEQUENCE</scope>
</reference>
<dbReference type="PANTHER" id="PTHR20883">
    <property type="entry name" value="PHYTANOYL-COA DIOXYGENASE DOMAIN CONTAINING 1"/>
    <property type="match status" value="1"/>
</dbReference>
<dbReference type="GO" id="GO:0016491">
    <property type="term" value="F:oxidoreductase activity"/>
    <property type="evidence" value="ECO:0007669"/>
    <property type="project" value="UniProtKB-ARBA"/>
</dbReference>
<gene>
    <name evidence="1" type="ORF">METZ01_LOCUS317385</name>
</gene>
<evidence type="ECO:0000313" key="1">
    <source>
        <dbReference type="EMBL" id="SVC64531.1"/>
    </source>
</evidence>
<name>A0A382NY87_9ZZZZ</name>